<sequence>MEGYIGEIRLWPVVWAPKNWAFCAGQTMHITENQALFSLIGTTYGGDGRVTFKLPDLTGRVPVGVSSFPHLGEQFGDKTVTLTQNNLPAHNHGIKDSAPSNATANLKVYDGTANTSKLAEAQALSSAGSYDNGHGVTPVPMLSTSVPNALLNNVVTGITLTLPSATENTGKGEAFYNYQPSMGLHYIICIVGIFPDRP</sequence>
<reference evidence="2 3" key="1">
    <citation type="submission" date="2019-04" db="EMBL/GenBank/DDBJ databases">
        <title>Sulfurimonas crateris sp. nov. a facultative anaerobic sulfur-oxidizing chemolithautotrophic bacterium isolated from a terrestrial mud vulcano.</title>
        <authorList>
            <person name="Ratnikova N.M."/>
            <person name="Slobodkin A.I."/>
            <person name="Merkel A.Y."/>
            <person name="Novikov A."/>
            <person name="Bonch-Osmolovskaya E.A."/>
            <person name="Slobodkina G.B."/>
        </authorList>
    </citation>
    <scope>NUCLEOTIDE SEQUENCE [LARGE SCALE GENOMIC DNA]</scope>
    <source>
        <strain evidence="2 3">SN118</strain>
    </source>
</reference>
<name>A0A4U2Z822_9BACT</name>
<dbReference type="RefSeq" id="WP_137012463.1">
    <property type="nucleotide sequence ID" value="NZ_SZPX01000002.1"/>
</dbReference>
<dbReference type="InterPro" id="IPR037053">
    <property type="entry name" value="Phage_tail_collar_dom_sf"/>
</dbReference>
<dbReference type="Gene3D" id="3.90.1340.10">
    <property type="entry name" value="Phage tail collar domain"/>
    <property type="match status" value="1"/>
</dbReference>
<evidence type="ECO:0000313" key="2">
    <source>
        <dbReference type="EMBL" id="TKI70428.1"/>
    </source>
</evidence>
<comment type="caution">
    <text evidence="2">The sequence shown here is derived from an EMBL/GenBank/DDBJ whole genome shotgun (WGS) entry which is preliminary data.</text>
</comment>
<dbReference type="OrthoDB" id="9810174at2"/>
<accession>A0A4U2Z822</accession>
<gene>
    <name evidence="2" type="ORF">FCU45_03850</name>
</gene>
<dbReference type="EMBL" id="SZPX01000002">
    <property type="protein sequence ID" value="TKI70428.1"/>
    <property type="molecule type" value="Genomic_DNA"/>
</dbReference>
<feature type="domain" description="Phage tail collar" evidence="1">
    <location>
        <begin position="6"/>
        <end position="62"/>
    </location>
</feature>
<evidence type="ECO:0000313" key="3">
    <source>
        <dbReference type="Proteomes" id="UP000309561"/>
    </source>
</evidence>
<dbReference type="AlphaFoldDB" id="A0A4U2Z822"/>
<protein>
    <submittedName>
        <fullName evidence="2">Phage tail protein</fullName>
    </submittedName>
</protein>
<dbReference type="Proteomes" id="UP000309561">
    <property type="component" value="Unassembled WGS sequence"/>
</dbReference>
<keyword evidence="3" id="KW-1185">Reference proteome</keyword>
<dbReference type="SUPFAM" id="SSF88874">
    <property type="entry name" value="Receptor-binding domain of short tail fibre protein gp12"/>
    <property type="match status" value="1"/>
</dbReference>
<proteinExistence type="predicted"/>
<dbReference type="InterPro" id="IPR011083">
    <property type="entry name" value="Phage_tail_collar_dom"/>
</dbReference>
<organism evidence="2 3">
    <name type="scientific">Sulfurimonas crateris</name>
    <dbReference type="NCBI Taxonomy" id="2574727"/>
    <lineage>
        <taxon>Bacteria</taxon>
        <taxon>Pseudomonadati</taxon>
        <taxon>Campylobacterota</taxon>
        <taxon>Epsilonproteobacteria</taxon>
        <taxon>Campylobacterales</taxon>
        <taxon>Sulfurimonadaceae</taxon>
        <taxon>Sulfurimonas</taxon>
    </lineage>
</organism>
<dbReference type="Pfam" id="PF07484">
    <property type="entry name" value="Collar"/>
    <property type="match status" value="1"/>
</dbReference>
<evidence type="ECO:0000259" key="1">
    <source>
        <dbReference type="Pfam" id="PF07484"/>
    </source>
</evidence>